<dbReference type="InterPro" id="IPR036465">
    <property type="entry name" value="vWFA_dom_sf"/>
</dbReference>
<dbReference type="SUPFAM" id="SSF52317">
    <property type="entry name" value="Class I glutamine amidotransferase-like"/>
    <property type="match status" value="1"/>
</dbReference>
<dbReference type="Gene3D" id="3.40.50.410">
    <property type="entry name" value="von Willebrand factor, type A domain"/>
    <property type="match status" value="1"/>
</dbReference>
<dbReference type="SUPFAM" id="SSF53300">
    <property type="entry name" value="vWA-like"/>
    <property type="match status" value="1"/>
</dbReference>
<feature type="transmembrane region" description="Helical" evidence="1">
    <location>
        <begin position="12"/>
        <end position="32"/>
    </location>
</feature>
<dbReference type="AlphaFoldDB" id="A0A517SFR9"/>
<name>A0A517SFR9_9PLAN</name>
<feature type="transmembrane region" description="Helical" evidence="1">
    <location>
        <begin position="44"/>
        <end position="63"/>
    </location>
</feature>
<dbReference type="Proteomes" id="UP000315700">
    <property type="component" value="Chromosome"/>
</dbReference>
<dbReference type="EMBL" id="CP036271">
    <property type="protein sequence ID" value="QDT54975.1"/>
    <property type="molecule type" value="Genomic_DNA"/>
</dbReference>
<accession>A0A517SFR9</accession>
<keyword evidence="1" id="KW-0812">Transmembrane</keyword>
<keyword evidence="1" id="KW-0472">Membrane</keyword>
<proteinExistence type="predicted"/>
<dbReference type="OrthoDB" id="221349at2"/>
<dbReference type="InParanoid" id="A0A517SFR9"/>
<dbReference type="PANTHER" id="PTHR37947">
    <property type="entry name" value="BLL2462 PROTEIN"/>
    <property type="match status" value="1"/>
</dbReference>
<keyword evidence="1" id="KW-1133">Transmembrane helix</keyword>
<evidence type="ECO:0000256" key="1">
    <source>
        <dbReference type="SAM" id="Phobius"/>
    </source>
</evidence>
<dbReference type="RefSeq" id="WP_145030782.1">
    <property type="nucleotide sequence ID" value="NZ_CP036271.1"/>
</dbReference>
<sequence>MSLLPVLWRPWMPVLTIAGIAVVLGALAIYACGRSWRRVGARSLVVLAMRLAGVVALAVLLLGPSRERPVATSGERPKLTVLLDTSQSMTTADCGQQSRISHAVATVFDPQRLEILNRDCDVELEGFDTTVRPLKIGDVASRPDAFALGRETRLAEAVSTVVGRSQGDGHAILVLSDGRDTSGEPIQRAGSLAADRKIPIFTMPLGGPSSAPDAALMAMAMQDSLLPDETGNILVRIYQSGLTGRTGRVKLKLGEHVETFSVPFQQHDFAEIKIPIRQKTAGQYEYLVSLDPVGDEAELANNAQPVFVEVMNRRLRVLVIEGEPYWDTRFICQTLRKDEQIELVQLTQIGERKRETIVARAGAEISRLPLNAEEWSRYDVVMAGRGLERVLDDRTARGLAAYVEAGGQLVLARSRPYDATTDEGRAISRHLAPVEPVRWGDEWLPAARIQLAPSGRTGSWISVEKTRLDPDDAFRRLPPLEEIQRVASMPPASIVLAETLPADGGEPQPAIVRMQVGRGATVAILGEGSWKWSLLTPNNHDLRGFYDIFWSNLVRWLAFGGDFPPGQQASLQLSRRSVRLGDDLTIDVAYRFAPDGAAAPSLELTSPGGETRPLVAKRLPGPLPRYRATLQTDAAGVHHVTASTPGLTPAEMTARFNVYDVNRERLNASADPLTLKMLSDLSGGAVTEPESFEELGNQLASHRRSMETPPQIEFIWDQAFVMWTLLGWMAAEWLIRRLLGLW</sequence>
<keyword evidence="3" id="KW-1185">Reference proteome</keyword>
<dbReference type="PANTHER" id="PTHR37947:SF1">
    <property type="entry name" value="BLL2462 PROTEIN"/>
    <property type="match status" value="1"/>
</dbReference>
<reference evidence="2 3" key="1">
    <citation type="submission" date="2019-02" db="EMBL/GenBank/DDBJ databases">
        <title>Deep-cultivation of Planctomycetes and their phenomic and genomic characterization uncovers novel biology.</title>
        <authorList>
            <person name="Wiegand S."/>
            <person name="Jogler M."/>
            <person name="Boedeker C."/>
            <person name="Pinto D."/>
            <person name="Vollmers J."/>
            <person name="Rivas-Marin E."/>
            <person name="Kohn T."/>
            <person name="Peeters S.H."/>
            <person name="Heuer A."/>
            <person name="Rast P."/>
            <person name="Oberbeckmann S."/>
            <person name="Bunk B."/>
            <person name="Jeske O."/>
            <person name="Meyerdierks A."/>
            <person name="Storesund J.E."/>
            <person name="Kallscheuer N."/>
            <person name="Luecker S."/>
            <person name="Lage O.M."/>
            <person name="Pohl T."/>
            <person name="Merkel B.J."/>
            <person name="Hornburger P."/>
            <person name="Mueller R.-W."/>
            <person name="Bruemmer F."/>
            <person name="Labrenz M."/>
            <person name="Spormann A.M."/>
            <person name="Op den Camp H."/>
            <person name="Overmann J."/>
            <person name="Amann R."/>
            <person name="Jetten M.S.M."/>
            <person name="Mascher T."/>
            <person name="Medema M.H."/>
            <person name="Devos D.P."/>
            <person name="Kaster A.-K."/>
            <person name="Ovreas L."/>
            <person name="Rohde M."/>
            <person name="Galperin M.Y."/>
            <person name="Jogler C."/>
        </authorList>
    </citation>
    <scope>NUCLEOTIDE SEQUENCE [LARGE SCALE GENOMIC DNA]</scope>
    <source>
        <strain evidence="2 3">Pan44</strain>
    </source>
</reference>
<evidence type="ECO:0008006" key="4">
    <source>
        <dbReference type="Google" id="ProtNLM"/>
    </source>
</evidence>
<dbReference type="KEGG" id="ccos:Pan44_30160"/>
<evidence type="ECO:0000313" key="3">
    <source>
        <dbReference type="Proteomes" id="UP000315700"/>
    </source>
</evidence>
<dbReference type="InterPro" id="IPR029062">
    <property type="entry name" value="Class_I_gatase-like"/>
</dbReference>
<evidence type="ECO:0000313" key="2">
    <source>
        <dbReference type="EMBL" id="QDT54975.1"/>
    </source>
</evidence>
<protein>
    <recommendedName>
        <fullName evidence="4">VWFA domain-containing protein</fullName>
    </recommendedName>
</protein>
<gene>
    <name evidence="2" type="ORF">Pan44_30160</name>
</gene>
<organism evidence="2 3">
    <name type="scientific">Caulifigura coniformis</name>
    <dbReference type="NCBI Taxonomy" id="2527983"/>
    <lineage>
        <taxon>Bacteria</taxon>
        <taxon>Pseudomonadati</taxon>
        <taxon>Planctomycetota</taxon>
        <taxon>Planctomycetia</taxon>
        <taxon>Planctomycetales</taxon>
        <taxon>Planctomycetaceae</taxon>
        <taxon>Caulifigura</taxon>
    </lineage>
</organism>
<dbReference type="Gene3D" id="3.40.50.880">
    <property type="match status" value="1"/>
</dbReference>